<dbReference type="InterPro" id="IPR002781">
    <property type="entry name" value="TM_pro_TauE-like"/>
</dbReference>
<name>A0A0J6DZG0_9BACI</name>
<feature type="transmembrane region" description="Helical" evidence="6">
    <location>
        <begin position="97"/>
        <end position="117"/>
    </location>
</feature>
<feature type="transmembrane region" description="Helical" evidence="6">
    <location>
        <begin position="199"/>
        <end position="220"/>
    </location>
</feature>
<reference evidence="7" key="2">
    <citation type="submission" date="2015-10" db="EMBL/GenBank/DDBJ databases">
        <authorList>
            <person name="Gilbert D.G."/>
        </authorList>
    </citation>
    <scope>NUCLEOTIDE SEQUENCE</scope>
    <source>
        <strain evidence="7">GO-13</strain>
    </source>
</reference>
<evidence type="ECO:0000256" key="2">
    <source>
        <dbReference type="ARBA" id="ARBA00009142"/>
    </source>
</evidence>
<keyword evidence="3 6" id="KW-0812">Transmembrane</keyword>
<dbReference type="PANTHER" id="PTHR43701">
    <property type="entry name" value="MEMBRANE TRANSPORTER PROTEIN MJ0441-RELATED"/>
    <property type="match status" value="1"/>
</dbReference>
<evidence type="ECO:0000256" key="4">
    <source>
        <dbReference type="ARBA" id="ARBA00022989"/>
    </source>
</evidence>
<dbReference type="Proteomes" id="UP000036168">
    <property type="component" value="Unassembled WGS sequence"/>
</dbReference>
<accession>A0A0J6DZG0</accession>
<proteinExistence type="inferred from homology"/>
<evidence type="ECO:0000313" key="8">
    <source>
        <dbReference type="EMBL" id="MEC0484513.1"/>
    </source>
</evidence>
<comment type="subcellular location">
    <subcellularLocation>
        <location evidence="6">Cell membrane</location>
        <topology evidence="6">Multi-pass membrane protein</topology>
    </subcellularLocation>
    <subcellularLocation>
        <location evidence="1">Membrane</location>
        <topology evidence="1">Multi-pass membrane protein</topology>
    </subcellularLocation>
</comment>
<dbReference type="Pfam" id="PF01925">
    <property type="entry name" value="TauE"/>
    <property type="match status" value="1"/>
</dbReference>
<dbReference type="Proteomes" id="UP001341297">
    <property type="component" value="Unassembled WGS sequence"/>
</dbReference>
<keyword evidence="10" id="KW-1185">Reference proteome</keyword>
<dbReference type="InterPro" id="IPR051598">
    <property type="entry name" value="TSUP/Inactive_protease-like"/>
</dbReference>
<feature type="transmembrane region" description="Helical" evidence="6">
    <location>
        <begin position="172"/>
        <end position="192"/>
    </location>
</feature>
<gene>
    <name evidence="7" type="ORF">AB447_200395</name>
    <name evidence="8" type="ORF">P8828_06565</name>
</gene>
<protein>
    <recommendedName>
        <fullName evidence="6">Probable membrane transporter protein</fullName>
    </recommendedName>
</protein>
<keyword evidence="5 6" id="KW-0472">Membrane</keyword>
<reference evidence="8 10" key="3">
    <citation type="submission" date="2023-03" db="EMBL/GenBank/DDBJ databases">
        <title>Agriculturally important microbes genome sequencing.</title>
        <authorList>
            <person name="Dunlap C."/>
        </authorList>
    </citation>
    <scope>NUCLEOTIDE SEQUENCE [LARGE SCALE GENOMIC DNA]</scope>
    <source>
        <strain evidence="8 10">CBP-3203</strain>
    </source>
</reference>
<evidence type="ECO:0000313" key="9">
    <source>
        <dbReference type="Proteomes" id="UP000036168"/>
    </source>
</evidence>
<dbReference type="EMBL" id="JARRTL010000007">
    <property type="protein sequence ID" value="MEC0484513.1"/>
    <property type="molecule type" value="Genomic_DNA"/>
</dbReference>
<evidence type="ECO:0000256" key="6">
    <source>
        <dbReference type="RuleBase" id="RU363041"/>
    </source>
</evidence>
<dbReference type="GO" id="GO:0005886">
    <property type="term" value="C:plasma membrane"/>
    <property type="evidence" value="ECO:0007669"/>
    <property type="project" value="UniProtKB-SubCell"/>
</dbReference>
<sequence length="245" mass="25816">MSIVFVMFFLGLLLGFVGAGGAGFVIALLTILFHIPIHTALGTSLAGMAFTSLSGTYSHFREGNIKLKIGLTVGCFAAAGSFVGAKLTSLIPSSSLHYMTAGMLFLSAILILIRLFFLKEKEAPQETNLAFWIKACLLGIVAGVLSGTFGIGSAPFIQIGLMMMLNLSIRHSVGTTMLVIIPLSLGGGIGYISEGFVDYMLLVKILIGTMCGAYVGAKFTNVLPKVVLKSGLFLTPAVSGFMLLF</sequence>
<reference evidence="7 9" key="1">
    <citation type="journal article" date="2015" name="Int. J. Syst. Evol. Microbiol.">
        <title>Bacillus glycinifermentans sp. nov., isolated from fermented soybean paste.</title>
        <authorList>
            <person name="Kim S.J."/>
            <person name="Dunlap C.A."/>
            <person name="Kwon S.W."/>
            <person name="Rooney A.P."/>
        </authorList>
    </citation>
    <scope>NUCLEOTIDE SEQUENCE [LARGE SCALE GENOMIC DNA]</scope>
    <source>
        <strain evidence="7 9">GO-13</strain>
    </source>
</reference>
<evidence type="ECO:0000313" key="10">
    <source>
        <dbReference type="Proteomes" id="UP001341297"/>
    </source>
</evidence>
<organism evidence="7 9">
    <name type="scientific">Bacillus glycinifermentans</name>
    <dbReference type="NCBI Taxonomy" id="1664069"/>
    <lineage>
        <taxon>Bacteria</taxon>
        <taxon>Bacillati</taxon>
        <taxon>Bacillota</taxon>
        <taxon>Bacilli</taxon>
        <taxon>Bacillales</taxon>
        <taxon>Bacillaceae</taxon>
        <taxon>Bacillus</taxon>
    </lineage>
</organism>
<accession>A0A0J6F1C9</accession>
<dbReference type="RefSeq" id="WP_048355761.1">
    <property type="nucleotide sequence ID" value="NZ_CP023481.1"/>
</dbReference>
<feature type="transmembrane region" description="Helical" evidence="6">
    <location>
        <begin position="35"/>
        <end position="57"/>
    </location>
</feature>
<evidence type="ECO:0000256" key="3">
    <source>
        <dbReference type="ARBA" id="ARBA00022692"/>
    </source>
</evidence>
<comment type="similarity">
    <text evidence="2 6">Belongs to the 4-toluene sulfonate uptake permease (TSUP) (TC 2.A.102) family.</text>
</comment>
<comment type="caution">
    <text evidence="7">The sequence shown here is derived from an EMBL/GenBank/DDBJ whole genome shotgun (WGS) entry which is preliminary data.</text>
</comment>
<keyword evidence="4 6" id="KW-1133">Transmembrane helix</keyword>
<evidence type="ECO:0000256" key="1">
    <source>
        <dbReference type="ARBA" id="ARBA00004141"/>
    </source>
</evidence>
<dbReference type="PATRIC" id="fig|1664069.3.peg.5461"/>
<dbReference type="PANTHER" id="PTHR43701:SF2">
    <property type="entry name" value="MEMBRANE TRANSPORTER PROTEIN YJNA-RELATED"/>
    <property type="match status" value="1"/>
</dbReference>
<feature type="transmembrane region" description="Helical" evidence="6">
    <location>
        <begin position="69"/>
        <end position="91"/>
    </location>
</feature>
<evidence type="ECO:0000256" key="5">
    <source>
        <dbReference type="ARBA" id="ARBA00023136"/>
    </source>
</evidence>
<dbReference type="AlphaFoldDB" id="A0A0J6DZG0"/>
<dbReference type="EMBL" id="LECW02000001">
    <property type="protein sequence ID" value="KRT95607.1"/>
    <property type="molecule type" value="Genomic_DNA"/>
</dbReference>
<keyword evidence="6" id="KW-1003">Cell membrane</keyword>
<dbReference type="OrthoDB" id="5457526at2"/>
<feature type="transmembrane region" description="Helical" evidence="6">
    <location>
        <begin position="129"/>
        <end position="152"/>
    </location>
</feature>
<evidence type="ECO:0000313" key="7">
    <source>
        <dbReference type="EMBL" id="KRT95607.1"/>
    </source>
</evidence>
<dbReference type="STRING" id="1664069.BGLY_0243"/>